<feature type="repeat" description="ANK" evidence="1">
    <location>
        <begin position="219"/>
        <end position="251"/>
    </location>
</feature>
<dbReference type="PROSITE" id="PS50088">
    <property type="entry name" value="ANK_REPEAT"/>
    <property type="match status" value="6"/>
</dbReference>
<dbReference type="eggNOG" id="KOG0504">
    <property type="taxonomic scope" value="Eukaryota"/>
</dbReference>
<dbReference type="PRINTS" id="PR01415">
    <property type="entry name" value="ANKYRIN"/>
</dbReference>
<dbReference type="EnsemblPlants" id="LPERR02G13780.1">
    <property type="protein sequence ID" value="LPERR02G13780.1"/>
    <property type="gene ID" value="LPERR02G13780"/>
</dbReference>
<feature type="compositionally biased region" description="Low complexity" evidence="3">
    <location>
        <begin position="31"/>
        <end position="44"/>
    </location>
</feature>
<keyword evidence="5" id="KW-1185">Reference proteome</keyword>
<dbReference type="SMART" id="SM00028">
    <property type="entry name" value="TPR"/>
    <property type="match status" value="3"/>
</dbReference>
<dbReference type="InterPro" id="IPR036770">
    <property type="entry name" value="Ankyrin_rpt-contain_sf"/>
</dbReference>
<organism evidence="4 5">
    <name type="scientific">Leersia perrieri</name>
    <dbReference type="NCBI Taxonomy" id="77586"/>
    <lineage>
        <taxon>Eukaryota</taxon>
        <taxon>Viridiplantae</taxon>
        <taxon>Streptophyta</taxon>
        <taxon>Embryophyta</taxon>
        <taxon>Tracheophyta</taxon>
        <taxon>Spermatophyta</taxon>
        <taxon>Magnoliopsida</taxon>
        <taxon>Liliopsida</taxon>
        <taxon>Poales</taxon>
        <taxon>Poaceae</taxon>
        <taxon>BOP clade</taxon>
        <taxon>Oryzoideae</taxon>
        <taxon>Oryzeae</taxon>
        <taxon>Oryzinae</taxon>
        <taxon>Leersia</taxon>
    </lineage>
</organism>
<dbReference type="PROSITE" id="PS50005">
    <property type="entry name" value="TPR"/>
    <property type="match status" value="1"/>
</dbReference>
<reference evidence="4 5" key="1">
    <citation type="submission" date="2012-08" db="EMBL/GenBank/DDBJ databases">
        <title>Oryza genome evolution.</title>
        <authorList>
            <person name="Wing R.A."/>
        </authorList>
    </citation>
    <scope>NUCLEOTIDE SEQUENCE</scope>
</reference>
<evidence type="ECO:0000256" key="1">
    <source>
        <dbReference type="PROSITE-ProRule" id="PRU00023"/>
    </source>
</evidence>
<dbReference type="Pfam" id="PF12796">
    <property type="entry name" value="Ank_2"/>
    <property type="match status" value="2"/>
</dbReference>
<dbReference type="InterPro" id="IPR011990">
    <property type="entry name" value="TPR-like_helical_dom_sf"/>
</dbReference>
<evidence type="ECO:0000256" key="3">
    <source>
        <dbReference type="SAM" id="MobiDB-lite"/>
    </source>
</evidence>
<feature type="repeat" description="ANK" evidence="1">
    <location>
        <begin position="87"/>
        <end position="120"/>
    </location>
</feature>
<dbReference type="PANTHER" id="PTHR46224">
    <property type="entry name" value="ANKYRIN REPEAT FAMILY PROTEIN"/>
    <property type="match status" value="1"/>
</dbReference>
<dbReference type="InterPro" id="IPR002110">
    <property type="entry name" value="Ankyrin_rpt"/>
</dbReference>
<feature type="repeat" description="ANK" evidence="1">
    <location>
        <begin position="121"/>
        <end position="153"/>
    </location>
</feature>
<dbReference type="AlphaFoldDB" id="A0A0D9VG40"/>
<protein>
    <submittedName>
        <fullName evidence="4">Uncharacterized protein</fullName>
    </submittedName>
</protein>
<proteinExistence type="predicted"/>
<dbReference type="Gramene" id="LPERR02G13780.1">
    <property type="protein sequence ID" value="LPERR02G13780.1"/>
    <property type="gene ID" value="LPERR02G13780"/>
</dbReference>
<reference evidence="4" key="3">
    <citation type="submission" date="2015-04" db="UniProtKB">
        <authorList>
            <consortium name="EnsemblPlants"/>
        </authorList>
    </citation>
    <scope>IDENTIFICATION</scope>
</reference>
<sequence>MAPPRFPPSSSSAAPGRLPPRSAPPNPRPRPAAAAAASAPGSGSPHEAVLLHAAFDGNLRLVRKMARALDDGDGRLGEKVGAVRDENGVCALHLAAGRGSLPVCQYLVEELGVDVNAVEDRGETALTFAINFGKAEILRYLLDHGADTEKLNNDGLTVLHFAAGEGKCEMVEILLSKGAYIDSLTTGGTALHCAAYNGRDSVVKILLDHHADHKKVAWGAYTPLAVAIHSGSTKCVKLLIEAGADVKGIGKETPLLTASSKGLTDIIKLLLEAGADPNVRGCFGQMPIEVAACCGARKDVEILFPVTSRIPSVRDWTVDGIISYVKSLPEVKDEEYCEDLLDMQKSQGREAVKNKDYLGAMSIYTSAISRYPRDASLFSNRSLCWLHLGEGKKALMDAEACRMMRPDWPKACYRQGAALMLLKDYKKACSSFLDGLNLAPENIEMKNALRAECAFGYIWTTMPTALVMENHGNE</sequence>
<dbReference type="Pfam" id="PF00023">
    <property type="entry name" value="Ank"/>
    <property type="match status" value="1"/>
</dbReference>
<feature type="repeat" description="ANK" evidence="1">
    <location>
        <begin position="250"/>
        <end position="282"/>
    </location>
</feature>
<feature type="compositionally biased region" description="Pro residues" evidence="3">
    <location>
        <begin position="17"/>
        <end position="30"/>
    </location>
</feature>
<evidence type="ECO:0000313" key="5">
    <source>
        <dbReference type="Proteomes" id="UP000032180"/>
    </source>
</evidence>
<evidence type="ECO:0000313" key="4">
    <source>
        <dbReference type="EnsemblPlants" id="LPERR02G13780.1"/>
    </source>
</evidence>
<feature type="region of interest" description="Disordered" evidence="3">
    <location>
        <begin position="1"/>
        <end position="44"/>
    </location>
</feature>
<feature type="repeat" description="ANK" evidence="1">
    <location>
        <begin position="154"/>
        <end position="186"/>
    </location>
</feature>
<dbReference type="eggNOG" id="KOG0548">
    <property type="taxonomic scope" value="Eukaryota"/>
</dbReference>
<dbReference type="PANTHER" id="PTHR46224:SF20">
    <property type="entry name" value="OS02G0491900 PROTEIN"/>
    <property type="match status" value="1"/>
</dbReference>
<dbReference type="PROSITE" id="PS50297">
    <property type="entry name" value="ANK_REP_REGION"/>
    <property type="match status" value="5"/>
</dbReference>
<dbReference type="InterPro" id="IPR019734">
    <property type="entry name" value="TPR_rpt"/>
</dbReference>
<feature type="repeat" description="TPR" evidence="2">
    <location>
        <begin position="409"/>
        <end position="442"/>
    </location>
</feature>
<name>A0A0D9VG40_9ORYZ</name>
<keyword evidence="1" id="KW-0040">ANK repeat</keyword>
<dbReference type="SUPFAM" id="SSF48403">
    <property type="entry name" value="Ankyrin repeat"/>
    <property type="match status" value="1"/>
</dbReference>
<dbReference type="Gene3D" id="1.25.40.10">
    <property type="entry name" value="Tetratricopeptide repeat domain"/>
    <property type="match status" value="1"/>
</dbReference>
<dbReference type="InterPro" id="IPR051616">
    <property type="entry name" value="Cul2-RING_E3_ligase_SR"/>
</dbReference>
<dbReference type="SUPFAM" id="SSF48452">
    <property type="entry name" value="TPR-like"/>
    <property type="match status" value="1"/>
</dbReference>
<evidence type="ECO:0000256" key="2">
    <source>
        <dbReference type="PROSITE-ProRule" id="PRU00339"/>
    </source>
</evidence>
<dbReference type="Proteomes" id="UP000032180">
    <property type="component" value="Chromosome 2"/>
</dbReference>
<dbReference type="STRING" id="77586.A0A0D9VG40"/>
<accession>A0A0D9VG40</accession>
<feature type="repeat" description="ANK" evidence="1">
    <location>
        <begin position="186"/>
        <end position="212"/>
    </location>
</feature>
<dbReference type="SMART" id="SM00248">
    <property type="entry name" value="ANK"/>
    <property type="match status" value="6"/>
</dbReference>
<dbReference type="Gene3D" id="1.25.40.20">
    <property type="entry name" value="Ankyrin repeat-containing domain"/>
    <property type="match status" value="3"/>
</dbReference>
<reference evidence="5" key="2">
    <citation type="submission" date="2013-12" db="EMBL/GenBank/DDBJ databases">
        <authorList>
            <person name="Yu Y."/>
            <person name="Lee S."/>
            <person name="de Baynast K."/>
            <person name="Wissotski M."/>
            <person name="Liu L."/>
            <person name="Talag J."/>
            <person name="Goicoechea J."/>
            <person name="Angelova A."/>
            <person name="Jetty R."/>
            <person name="Kudrna D."/>
            <person name="Golser W."/>
            <person name="Rivera L."/>
            <person name="Zhang J."/>
            <person name="Wing R."/>
        </authorList>
    </citation>
    <scope>NUCLEOTIDE SEQUENCE</scope>
</reference>
<keyword evidence="2" id="KW-0802">TPR repeat</keyword>